<organism evidence="2 3">
    <name type="scientific">Panagrolaimus superbus</name>
    <dbReference type="NCBI Taxonomy" id="310955"/>
    <lineage>
        <taxon>Eukaryota</taxon>
        <taxon>Metazoa</taxon>
        <taxon>Ecdysozoa</taxon>
        <taxon>Nematoda</taxon>
        <taxon>Chromadorea</taxon>
        <taxon>Rhabditida</taxon>
        <taxon>Tylenchina</taxon>
        <taxon>Panagrolaimomorpha</taxon>
        <taxon>Panagrolaimoidea</taxon>
        <taxon>Panagrolaimidae</taxon>
        <taxon>Panagrolaimus</taxon>
    </lineage>
</organism>
<dbReference type="PROSITE" id="PS50097">
    <property type="entry name" value="BTB"/>
    <property type="match status" value="1"/>
</dbReference>
<sequence>MLNILKQSNEHLEGNPNKTVLLQGEDGKTQVFVNNDEQFIRSHYINGKSFEDIGDGKNEIEFELPFRLHKDSTSLISSAGGSLAPALPCISYHNHVWWFWTYELSFKDDNGVIKVSFTLKSIGPTDHPTIDLPRGALGENIPRTQMAPNLQNPILHIGEQTFKLSTILGTPDRSYFIADFSTLEEFKAHFTEEIPFLSLNVTFAISTSYFDVESLSGINQPITDIVPKGVNETLGKIINGEKVNGADFVLTFGDSSKNDSVEFYVHRAALARTSSTLGQLFVTKMNPPGDQILVPTAEDRFIFPHLQPQDAKFFLTYFYTQQITLPHFGAFARVGRVFCMVAERPQVFHLFKQWQRLLVENLLNAKKNTKDSNLVIEESVKALIGIYSAPYGGLPVAKRVASSLLADKISQWDAESKNLVTSLRDDPNFKQYDLGKFLPGVVRLQHFISAVKKTGI</sequence>
<dbReference type="SUPFAM" id="SSF54695">
    <property type="entry name" value="POZ domain"/>
    <property type="match status" value="1"/>
</dbReference>
<proteinExistence type="predicted"/>
<reference evidence="3" key="1">
    <citation type="submission" date="2022-11" db="UniProtKB">
        <authorList>
            <consortium name="WormBaseParasite"/>
        </authorList>
    </citation>
    <scope>IDENTIFICATION</scope>
</reference>
<protein>
    <submittedName>
        <fullName evidence="3">BTB domain-containing protein</fullName>
    </submittedName>
</protein>
<dbReference type="Pfam" id="PF00651">
    <property type="entry name" value="BTB"/>
    <property type="match status" value="1"/>
</dbReference>
<dbReference type="Proteomes" id="UP000887577">
    <property type="component" value="Unplaced"/>
</dbReference>
<name>A0A914XQE4_9BILA</name>
<evidence type="ECO:0000313" key="3">
    <source>
        <dbReference type="WBParaSite" id="PSU_v2.g10230.t1"/>
    </source>
</evidence>
<feature type="domain" description="BTB" evidence="1">
    <location>
        <begin position="246"/>
        <end position="327"/>
    </location>
</feature>
<evidence type="ECO:0000313" key="2">
    <source>
        <dbReference type="Proteomes" id="UP000887577"/>
    </source>
</evidence>
<dbReference type="InterPro" id="IPR011333">
    <property type="entry name" value="SKP1/BTB/POZ_sf"/>
</dbReference>
<evidence type="ECO:0000259" key="1">
    <source>
        <dbReference type="PROSITE" id="PS50097"/>
    </source>
</evidence>
<dbReference type="CDD" id="cd18186">
    <property type="entry name" value="BTB_POZ_ZBTB_KLHL-like"/>
    <property type="match status" value="1"/>
</dbReference>
<dbReference type="Gene3D" id="3.30.710.10">
    <property type="entry name" value="Potassium Channel Kv1.1, Chain A"/>
    <property type="match status" value="1"/>
</dbReference>
<dbReference type="WBParaSite" id="PSU_v2.g10230.t1">
    <property type="protein sequence ID" value="PSU_v2.g10230.t1"/>
    <property type="gene ID" value="PSU_v2.g10230"/>
</dbReference>
<keyword evidence="2" id="KW-1185">Reference proteome</keyword>
<dbReference type="AlphaFoldDB" id="A0A914XQE4"/>
<dbReference type="InterPro" id="IPR000210">
    <property type="entry name" value="BTB/POZ_dom"/>
</dbReference>
<accession>A0A914XQE4</accession>